<protein>
    <recommendedName>
        <fullName evidence="12">SND2 domain-containing protein</fullName>
    </recommendedName>
</protein>
<keyword evidence="4" id="KW-0256">Endoplasmic reticulum</keyword>
<evidence type="ECO:0000313" key="9">
    <source>
        <dbReference type="EMBL" id="KYN95239.1"/>
    </source>
</evidence>
<organism evidence="8 10">
    <name type="scientific">Plasmodium reichenowi</name>
    <dbReference type="NCBI Taxonomy" id="5854"/>
    <lineage>
        <taxon>Eukaryota</taxon>
        <taxon>Sar</taxon>
        <taxon>Alveolata</taxon>
        <taxon>Apicomplexa</taxon>
        <taxon>Aconoidasida</taxon>
        <taxon>Haemosporida</taxon>
        <taxon>Plasmodiidae</taxon>
        <taxon>Plasmodium</taxon>
        <taxon>Plasmodium (Laverania)</taxon>
    </lineage>
</organism>
<dbReference type="GO" id="GO:0005773">
    <property type="term" value="C:vacuole"/>
    <property type="evidence" value="ECO:0007669"/>
    <property type="project" value="GOC"/>
</dbReference>
<evidence type="ECO:0000256" key="1">
    <source>
        <dbReference type="ARBA" id="ARBA00004477"/>
    </source>
</evidence>
<dbReference type="GO" id="GO:0006624">
    <property type="term" value="P:vacuolar protein processing"/>
    <property type="evidence" value="ECO:0007669"/>
    <property type="project" value="TreeGrafter"/>
</dbReference>
<dbReference type="InterPro" id="IPR008506">
    <property type="entry name" value="SND2/TMEM208"/>
</dbReference>
<reference evidence="8" key="1">
    <citation type="submission" date="2014-01" db="EMBL/GenBank/DDBJ databases">
        <authorList>
            <person name="Aslett M."/>
        </authorList>
    </citation>
    <scope>NUCLEOTIDE SEQUENCE</scope>
    <source>
        <strain evidence="8">CDC</strain>
    </source>
</reference>
<dbReference type="PANTHER" id="PTHR13505:SF7">
    <property type="entry name" value="TRANSMEMBRANE PROTEIN 208"/>
    <property type="match status" value="1"/>
</dbReference>
<dbReference type="VEuPathDB" id="PlasmoDB:PRG01_1216200"/>
<dbReference type="KEGG" id="prei:PRSY57_1211900"/>
<comment type="subcellular location">
    <subcellularLocation>
        <location evidence="1">Endoplasmic reticulum membrane</location>
        <topology evidence="1">Multi-pass membrane protein</topology>
    </subcellularLocation>
</comment>
<name>A0A060RVA4_PLARE</name>
<dbReference type="Proteomes" id="UP000076359">
    <property type="component" value="Unassembled WGS sequence"/>
</dbReference>
<feature type="transmembrane region" description="Helical" evidence="7">
    <location>
        <begin position="43"/>
        <end position="62"/>
    </location>
</feature>
<dbReference type="AlphaFoldDB" id="A0A060RVA4"/>
<dbReference type="PANTHER" id="PTHR13505">
    <property type="entry name" value="TRANSMEMBRANE PROTEIN 208"/>
    <property type="match status" value="1"/>
</dbReference>
<gene>
    <name evidence="8" type="ORF">PRCDC_1211900.1</name>
    <name evidence="9" type="ORF">PRSY57_1211900</name>
</gene>
<evidence type="ECO:0000256" key="5">
    <source>
        <dbReference type="ARBA" id="ARBA00022989"/>
    </source>
</evidence>
<dbReference type="GeneID" id="24532177"/>
<feature type="transmembrane region" description="Helical" evidence="7">
    <location>
        <begin position="74"/>
        <end position="93"/>
    </location>
</feature>
<accession>A0A060RVA4</accession>
<reference evidence="9 11" key="3">
    <citation type="journal article" date="2016" name="Nat. Commun.">
        <title>Genomes of cryptic chimpanzee Plasmodium species reveal key evolutionary events leading to human malaria.</title>
        <authorList>
            <person name="Sundararaman S.A."/>
            <person name="Plenderleith L.J."/>
            <person name="Liu W."/>
            <person name="Loy D.E."/>
            <person name="Learn G.H."/>
            <person name="Li Y."/>
            <person name="Shaw K.S."/>
            <person name="Ayouba A."/>
            <person name="Peeters M."/>
            <person name="Speede S."/>
            <person name="Shaw G.M."/>
            <person name="Bushman F.D."/>
            <person name="Brisson D."/>
            <person name="Rayner J.C."/>
            <person name="Sharp P.M."/>
            <person name="Hahn B.H."/>
        </authorList>
    </citation>
    <scope>NUCLEOTIDE SEQUENCE [LARGE SCALE GENOMIC DNA]</scope>
    <source>
        <strain evidence="9 11">SY57</strain>
    </source>
</reference>
<keyword evidence="6 7" id="KW-0472">Membrane</keyword>
<feature type="transmembrane region" description="Helical" evidence="7">
    <location>
        <begin position="16"/>
        <end position="37"/>
    </location>
</feature>
<keyword evidence="10" id="KW-1185">Reference proteome</keyword>
<comment type="similarity">
    <text evidence="2">Belongs to the TMEM208 family.</text>
</comment>
<evidence type="ECO:0008006" key="12">
    <source>
        <dbReference type="Google" id="ProtNLM"/>
    </source>
</evidence>
<proteinExistence type="inferred from homology"/>
<keyword evidence="3 7" id="KW-0812">Transmembrane</keyword>
<evidence type="ECO:0000313" key="8">
    <source>
        <dbReference type="EMBL" id="CDO65406.1"/>
    </source>
</evidence>
<dbReference type="VEuPathDB" id="PlasmoDB:PRCDC_1211900"/>
<keyword evidence="5 7" id="KW-1133">Transmembrane helix</keyword>
<evidence type="ECO:0000256" key="4">
    <source>
        <dbReference type="ARBA" id="ARBA00022824"/>
    </source>
</evidence>
<dbReference type="RefSeq" id="XP_012764002.1">
    <property type="nucleotide sequence ID" value="XM_012908548.1"/>
</dbReference>
<dbReference type="Proteomes" id="UP000027581">
    <property type="component" value="Unassembled WGS sequence"/>
</dbReference>
<sequence>MAGQSEKKRLKKASTFIIYASAFFSIFSLVYIIFLFYFRYNLITKYIFGLHCLLFFCYYYCIKSIHYGLTNGMNYTYYTDVLILSFCINIGLFFSFKFFYIYIIIPLYAAYQIINFIFKYFLSSPFGSAEPSKRMEKMEKKKNKVVYKTVY</sequence>
<evidence type="ECO:0000256" key="7">
    <source>
        <dbReference type="SAM" id="Phobius"/>
    </source>
</evidence>
<dbReference type="Pfam" id="PF05620">
    <property type="entry name" value="TMEM208_SND2"/>
    <property type="match status" value="1"/>
</dbReference>
<reference evidence="8" key="2">
    <citation type="submission" date="2014-05" db="EMBL/GenBank/DDBJ databases">
        <title>The genome sequences of chimpanzee malaria parasites reveal the path to human adaptation.</title>
        <authorList>
            <person name="Otto T.D."/>
            <person name="Rayner J.C."/>
            <person name="Boehme U."/>
            <person name="Pain A."/>
            <person name="Spottiswoode N."/>
            <person name="Sanders M."/>
            <person name="Quail M."/>
            <person name="Ollomo B."/>
            <person name="Renaud F."/>
            <person name="Thomas A.W."/>
            <person name="Prugnolle F."/>
            <person name="Conway D.J."/>
            <person name="Newbold C."/>
            <person name="Berriman M."/>
        </authorList>
    </citation>
    <scope>NUCLEOTIDE SEQUENCE [LARGE SCALE GENOMIC DNA]</scope>
    <source>
        <strain evidence="8">CDC</strain>
    </source>
</reference>
<evidence type="ECO:0000313" key="11">
    <source>
        <dbReference type="Proteomes" id="UP000076359"/>
    </source>
</evidence>
<dbReference type="EMBL" id="LVLA01000013">
    <property type="protein sequence ID" value="KYN95239.1"/>
    <property type="molecule type" value="Genomic_DNA"/>
</dbReference>
<evidence type="ECO:0000256" key="2">
    <source>
        <dbReference type="ARBA" id="ARBA00009950"/>
    </source>
</evidence>
<dbReference type="EMBL" id="HG810773">
    <property type="protein sequence ID" value="CDO65406.1"/>
    <property type="molecule type" value="Genomic_DNA"/>
</dbReference>
<evidence type="ECO:0000256" key="3">
    <source>
        <dbReference type="ARBA" id="ARBA00022692"/>
    </source>
</evidence>
<evidence type="ECO:0000256" key="6">
    <source>
        <dbReference type="ARBA" id="ARBA00023136"/>
    </source>
</evidence>
<evidence type="ECO:0000313" key="10">
    <source>
        <dbReference type="Proteomes" id="UP000027581"/>
    </source>
</evidence>
<dbReference type="GO" id="GO:0005789">
    <property type="term" value="C:endoplasmic reticulum membrane"/>
    <property type="evidence" value="ECO:0007669"/>
    <property type="project" value="UniProtKB-SubCell"/>
</dbReference>